<dbReference type="SUPFAM" id="SSF51735">
    <property type="entry name" value="NAD(P)-binding Rossmann-fold domains"/>
    <property type="match status" value="1"/>
</dbReference>
<dbReference type="Gene3D" id="3.40.50.720">
    <property type="entry name" value="NAD(P)-binding Rossmann-like Domain"/>
    <property type="match status" value="1"/>
</dbReference>
<dbReference type="InterPro" id="IPR050177">
    <property type="entry name" value="Lipid_A_modif_metabolic_enz"/>
</dbReference>
<dbReference type="KEGG" id="ppsc:EHS13_34680"/>
<dbReference type="Pfam" id="PF01370">
    <property type="entry name" value="Epimerase"/>
    <property type="match status" value="1"/>
</dbReference>
<dbReference type="AlphaFoldDB" id="A0A6B8RUP2"/>
<proteinExistence type="predicted"/>
<gene>
    <name evidence="2" type="ORF">EHS13_34680</name>
</gene>
<reference evidence="3" key="1">
    <citation type="submission" date="2018-11" db="EMBL/GenBank/DDBJ databases">
        <title>Complete genome sequence of Paenibacillus sp. ML311-T8.</title>
        <authorList>
            <person name="Nam Y.-D."/>
            <person name="Kang J."/>
            <person name="Chung W.-H."/>
            <person name="Park Y.S."/>
        </authorList>
    </citation>
    <scope>NUCLEOTIDE SEQUENCE [LARGE SCALE GENOMIC DNA]</scope>
    <source>
        <strain evidence="3">ML311-T8</strain>
    </source>
</reference>
<name>A0A6B8RUP2_9BACL</name>
<dbReference type="Proteomes" id="UP000426246">
    <property type="component" value="Chromosome"/>
</dbReference>
<evidence type="ECO:0000259" key="1">
    <source>
        <dbReference type="Pfam" id="PF01370"/>
    </source>
</evidence>
<protein>
    <submittedName>
        <fullName evidence="2">NAD-dependent epimerase/dehydratase family protein</fullName>
    </submittedName>
</protein>
<organism evidence="2 3">
    <name type="scientific">Paenibacillus psychroresistens</name>
    <dbReference type="NCBI Taxonomy" id="1778678"/>
    <lineage>
        <taxon>Bacteria</taxon>
        <taxon>Bacillati</taxon>
        <taxon>Bacillota</taxon>
        <taxon>Bacilli</taxon>
        <taxon>Bacillales</taxon>
        <taxon>Paenibacillaceae</taxon>
        <taxon>Paenibacillus</taxon>
    </lineage>
</organism>
<feature type="domain" description="NAD-dependent epimerase/dehydratase" evidence="1">
    <location>
        <begin position="3"/>
        <end position="228"/>
    </location>
</feature>
<keyword evidence="3" id="KW-1185">Reference proteome</keyword>
<sequence length="329" mass="35555">MNALVTGATGFLGKSLALNLQQLGWNVTATGRNPAIGSELLSQNIRFVPVDLRDPIKTNLLCADQDVVYHCAALSTPWGKYADFYSSNVQATEHIVQGCMAHNVGRLVHVSTPSVYLDYTHRLNIKESAPLPFKFANAYAATKRLAELVVKKAASAGLAAIILRPRAIIGPGDPSIFPRLIKANSSRGIPLIDGGSIELDLTYIDNVVEALVLCGTANASASGEIYNITNQEPVTFIQVLHQLFDLLELPLKTKPVSFANAYRLAYGMELLAKVLPGNKEPLLTRYTVGVLGRSQTLDITKAVTNLGYKPKVSLTEGLGRFAAAWRAKL</sequence>
<dbReference type="InterPro" id="IPR001509">
    <property type="entry name" value="Epimerase_deHydtase"/>
</dbReference>
<dbReference type="InterPro" id="IPR036291">
    <property type="entry name" value="NAD(P)-bd_dom_sf"/>
</dbReference>
<dbReference type="OrthoDB" id="9811743at2"/>
<evidence type="ECO:0000313" key="3">
    <source>
        <dbReference type="Proteomes" id="UP000426246"/>
    </source>
</evidence>
<accession>A0A6B8RUP2</accession>
<dbReference type="EMBL" id="CP034235">
    <property type="protein sequence ID" value="QGQ99647.1"/>
    <property type="molecule type" value="Genomic_DNA"/>
</dbReference>
<dbReference type="RefSeq" id="WP_155704812.1">
    <property type="nucleotide sequence ID" value="NZ_CP034235.1"/>
</dbReference>
<dbReference type="PANTHER" id="PTHR43245:SF24">
    <property type="entry name" value="DEHYDROGENASE"/>
    <property type="match status" value="1"/>
</dbReference>
<dbReference type="PANTHER" id="PTHR43245">
    <property type="entry name" value="BIFUNCTIONAL POLYMYXIN RESISTANCE PROTEIN ARNA"/>
    <property type="match status" value="1"/>
</dbReference>
<evidence type="ECO:0000313" key="2">
    <source>
        <dbReference type="EMBL" id="QGQ99647.1"/>
    </source>
</evidence>